<dbReference type="Pfam" id="PF00689">
    <property type="entry name" value="Cation_ATPase_C"/>
    <property type="match status" value="1"/>
</dbReference>
<dbReference type="SMART" id="SM00831">
    <property type="entry name" value="Cation_ATPase_N"/>
    <property type="match status" value="1"/>
</dbReference>
<feature type="transmembrane region" description="Helical" evidence="11">
    <location>
        <begin position="261"/>
        <end position="281"/>
    </location>
</feature>
<feature type="transmembrane region" description="Helical" evidence="11">
    <location>
        <begin position="768"/>
        <end position="795"/>
    </location>
</feature>
<evidence type="ECO:0000256" key="7">
    <source>
        <dbReference type="ARBA" id="ARBA00022989"/>
    </source>
</evidence>
<dbReference type="SUPFAM" id="SSF81665">
    <property type="entry name" value="Calcium ATPase, transmembrane domain M"/>
    <property type="match status" value="1"/>
</dbReference>
<dbReference type="InterPro" id="IPR008250">
    <property type="entry name" value="ATPase_P-typ_transduc_dom_A_sf"/>
</dbReference>
<feature type="transmembrane region" description="Helical" evidence="11">
    <location>
        <begin position="71"/>
        <end position="88"/>
    </location>
</feature>
<evidence type="ECO:0000313" key="13">
    <source>
        <dbReference type="EMBL" id="AYD90649.1"/>
    </source>
</evidence>
<evidence type="ECO:0000256" key="11">
    <source>
        <dbReference type="SAM" id="Phobius"/>
    </source>
</evidence>
<keyword evidence="14" id="KW-1185">Reference proteome</keyword>
<dbReference type="SFLD" id="SFLDG00002">
    <property type="entry name" value="C1.7:_P-type_atpase_like"/>
    <property type="match status" value="1"/>
</dbReference>
<comment type="similarity">
    <text evidence="2">Belongs to the cation transport ATPase (P-type) (TC 3.A.3) family. Type IIA subfamily.</text>
</comment>
<dbReference type="InterPro" id="IPR023299">
    <property type="entry name" value="ATPase_P-typ_cyto_dom_N"/>
</dbReference>
<feature type="compositionally biased region" description="Basic and acidic residues" evidence="10">
    <location>
        <begin position="386"/>
        <end position="395"/>
    </location>
</feature>
<dbReference type="Gene3D" id="2.70.150.10">
    <property type="entry name" value="Calcium-transporting ATPase, cytoplasmic transduction domain A"/>
    <property type="match status" value="1"/>
</dbReference>
<evidence type="ECO:0000256" key="8">
    <source>
        <dbReference type="ARBA" id="ARBA00023136"/>
    </source>
</evidence>
<proteinExistence type="inferred from homology"/>
<dbReference type="PRINTS" id="PR00119">
    <property type="entry name" value="CATATPASE"/>
</dbReference>
<dbReference type="Gene3D" id="3.40.1110.10">
    <property type="entry name" value="Calcium-transporting ATPase, cytoplasmic domain N"/>
    <property type="match status" value="1"/>
</dbReference>
<keyword evidence="6" id="KW-1278">Translocase</keyword>
<feature type="region of interest" description="Disordered" evidence="10">
    <location>
        <begin position="377"/>
        <end position="398"/>
    </location>
</feature>
<dbReference type="InterPro" id="IPR050510">
    <property type="entry name" value="Cation_transp_ATPase_P-type"/>
</dbReference>
<gene>
    <name evidence="13" type="ORF">D5R93_12740</name>
</gene>
<dbReference type="SUPFAM" id="SSF56784">
    <property type="entry name" value="HAD-like"/>
    <property type="match status" value="1"/>
</dbReference>
<comment type="subcellular location">
    <subcellularLocation>
        <location evidence="1">Cell membrane</location>
        <topology evidence="1">Multi-pass membrane protein</topology>
    </subcellularLocation>
</comment>
<reference evidence="13 14" key="1">
    <citation type="submission" date="2018-09" db="EMBL/GenBank/DDBJ databases">
        <authorList>
            <person name="Li J."/>
        </authorList>
    </citation>
    <scope>NUCLEOTIDE SEQUENCE [LARGE SCALE GENOMIC DNA]</scope>
    <source>
        <strain evidence="13 14">2129</strain>
    </source>
</reference>
<sequence>MTSRTAQDTGTAVPFSRLASSVVSDLGTTTTTGLTATEASRRLAADGPNDLPSAPAVPAWRRLLSQLNDPLIHLLLVAVVISAAAWALEGSHGVPVDSLVILAVVILNAVIGLVQESKAADAVAALSEMTRATSTVLRDGSRLVVPSSELVVGDVLLLSEGDQVGADARLLETATLRVVESSLTGEAEAVTKTPDPVGPDTDLADRTCMVYRGTAVAQGTGRAVVVATGADTEMGAIAQMLESVEEEPTPLQKEIHQISRMLGVIVVVIAVVVVSTLLALASDRSAETVIQALLLGVSLAVAAVPEGLPAILSVVLALGVQRLALHRAVVKKLTSVETLGSASVICSDKTGTLTRSQMTVQEVVTASGTAVVTGTGYAPTGQVAPDADRDGRPDPEPLAGALADEVTVVLSGGAMASDAELSVTDEVWSVIGDPTEGAFLVAERKLGTDGSRQGRFTRVGEIPFTSERKMMSVLYSDARHGTILVSKGAPDVLLERCTRVRVDGTATVLDEKLATRLTNHVTDMSGRALRTLAVAYRVLSQEEAERVSAISHGTGAGGTTAAAETPGSPQTTGSAHSPSVTAAVPADAPAERSDLSDLEHDLVMAGVVGIIDPPRPEAATAVAEAHRAGVRVLMITGDHPATAGRIAADLGLAERGARVVTGRELSTMDENALDAAVAEANVYARVAPEHKMRIVHALRSQGHTVSMTGDGVNDAPALRAADIGVAMGITGTQVTKEAAAMVLADDNFATIVDAVREGRRIFDNIKKFLRFLLSSNMGEVLTVFSGVVLAGAIGLSQNSGTDVVLPLLATQILWINLVTDSGPALAMGVDPSVEDVMGRPPRKPDDRVVDGTMWVGVLLVGAVMATATLGTLDLFLPGGLIQTSLSTDDLDTARTAAFTTLVLAQLFNTLNSRSERVSAFSHLFVNKWLWGSVLLAVLLQVAVVEVPLLQTAFSTRSLDLTHWAVVVTMASLVLWADELRKVVARVLA</sequence>
<evidence type="ECO:0000256" key="3">
    <source>
        <dbReference type="ARBA" id="ARBA00022692"/>
    </source>
</evidence>
<evidence type="ECO:0000313" key="14">
    <source>
        <dbReference type="Proteomes" id="UP000273001"/>
    </source>
</evidence>
<feature type="transmembrane region" description="Helical" evidence="11">
    <location>
        <begin position="960"/>
        <end position="976"/>
    </location>
</feature>
<dbReference type="Pfam" id="PF00690">
    <property type="entry name" value="Cation_ATPase_N"/>
    <property type="match status" value="1"/>
</dbReference>
<accession>A0ABN5PTN9</accession>
<protein>
    <submittedName>
        <fullName evidence="13">Cation-translocating P-type ATPase</fullName>
    </submittedName>
</protein>
<dbReference type="NCBIfam" id="TIGR01494">
    <property type="entry name" value="ATPase_P-type"/>
    <property type="match status" value="2"/>
</dbReference>
<dbReference type="SUPFAM" id="SSF81653">
    <property type="entry name" value="Calcium ATPase, transduction domain A"/>
    <property type="match status" value="1"/>
</dbReference>
<name>A0ABN5PTN9_9ACTO</name>
<evidence type="ECO:0000256" key="4">
    <source>
        <dbReference type="ARBA" id="ARBA00022741"/>
    </source>
</evidence>
<dbReference type="InterPro" id="IPR059000">
    <property type="entry name" value="ATPase_P-type_domA"/>
</dbReference>
<dbReference type="RefSeq" id="WP_120205595.1">
    <property type="nucleotide sequence ID" value="NZ_CP032514.1"/>
</dbReference>
<evidence type="ECO:0000259" key="12">
    <source>
        <dbReference type="SMART" id="SM00831"/>
    </source>
</evidence>
<organism evidence="13 14">
    <name type="scientific">Actinomyces lilanjuaniae</name>
    <dbReference type="NCBI Taxonomy" id="2321394"/>
    <lineage>
        <taxon>Bacteria</taxon>
        <taxon>Bacillati</taxon>
        <taxon>Actinomycetota</taxon>
        <taxon>Actinomycetes</taxon>
        <taxon>Actinomycetales</taxon>
        <taxon>Actinomycetaceae</taxon>
        <taxon>Actinomyces</taxon>
    </lineage>
</organism>
<evidence type="ECO:0000256" key="10">
    <source>
        <dbReference type="SAM" id="MobiDB-lite"/>
    </source>
</evidence>
<dbReference type="Gene3D" id="3.40.50.1000">
    <property type="entry name" value="HAD superfamily/HAD-like"/>
    <property type="match status" value="1"/>
</dbReference>
<feature type="transmembrane region" description="Helical" evidence="11">
    <location>
        <begin position="94"/>
        <end position="114"/>
    </location>
</feature>
<dbReference type="InterPro" id="IPR023298">
    <property type="entry name" value="ATPase_P-typ_TM_dom_sf"/>
</dbReference>
<evidence type="ECO:0000256" key="6">
    <source>
        <dbReference type="ARBA" id="ARBA00022967"/>
    </source>
</evidence>
<keyword evidence="8 11" id="KW-0472">Membrane</keyword>
<dbReference type="SFLD" id="SFLDS00003">
    <property type="entry name" value="Haloacid_Dehalogenase"/>
    <property type="match status" value="1"/>
</dbReference>
<dbReference type="InterPro" id="IPR006068">
    <property type="entry name" value="ATPase_P-typ_cation-transptr_C"/>
</dbReference>
<keyword evidence="4" id="KW-0547">Nucleotide-binding</keyword>
<dbReference type="InterPro" id="IPR018303">
    <property type="entry name" value="ATPase_P-typ_P_site"/>
</dbReference>
<dbReference type="EMBL" id="CP032514">
    <property type="protein sequence ID" value="AYD90649.1"/>
    <property type="molecule type" value="Genomic_DNA"/>
</dbReference>
<evidence type="ECO:0000256" key="5">
    <source>
        <dbReference type="ARBA" id="ARBA00022840"/>
    </source>
</evidence>
<feature type="region of interest" description="Disordered" evidence="10">
    <location>
        <begin position="551"/>
        <end position="594"/>
    </location>
</feature>
<dbReference type="InterPro" id="IPR036412">
    <property type="entry name" value="HAD-like_sf"/>
</dbReference>
<dbReference type="InterPro" id="IPR004014">
    <property type="entry name" value="ATPase_P-typ_cation-transptr_N"/>
</dbReference>
<dbReference type="SFLD" id="SFLDF00027">
    <property type="entry name" value="p-type_atpase"/>
    <property type="match status" value="1"/>
</dbReference>
<dbReference type="Gene3D" id="1.20.1110.10">
    <property type="entry name" value="Calcium-transporting ATPase, transmembrane domain"/>
    <property type="match status" value="1"/>
</dbReference>
<keyword evidence="3 11" id="KW-0812">Transmembrane</keyword>
<dbReference type="Pfam" id="PF13246">
    <property type="entry name" value="Cation_ATPase"/>
    <property type="match status" value="1"/>
</dbReference>
<dbReference type="InterPro" id="IPR001757">
    <property type="entry name" value="P_typ_ATPase"/>
</dbReference>
<feature type="transmembrane region" description="Helical" evidence="11">
    <location>
        <begin position="293"/>
        <end position="318"/>
    </location>
</feature>
<dbReference type="SUPFAM" id="SSF81660">
    <property type="entry name" value="Metal cation-transporting ATPase, ATP-binding domain N"/>
    <property type="match status" value="1"/>
</dbReference>
<feature type="compositionally biased region" description="Polar residues" evidence="10">
    <location>
        <begin position="567"/>
        <end position="580"/>
    </location>
</feature>
<dbReference type="InterPro" id="IPR044492">
    <property type="entry name" value="P_typ_ATPase_HD_dom"/>
</dbReference>
<dbReference type="PANTHER" id="PTHR43294:SF20">
    <property type="entry name" value="P-TYPE ATPASE"/>
    <property type="match status" value="1"/>
</dbReference>
<dbReference type="PROSITE" id="PS00154">
    <property type="entry name" value="ATPASE_E1_E2"/>
    <property type="match status" value="1"/>
</dbReference>
<feature type="transmembrane region" description="Helical" evidence="11">
    <location>
        <begin position="853"/>
        <end position="876"/>
    </location>
</feature>
<dbReference type="PANTHER" id="PTHR43294">
    <property type="entry name" value="SODIUM/POTASSIUM-TRANSPORTING ATPASE SUBUNIT ALPHA"/>
    <property type="match status" value="1"/>
</dbReference>
<keyword evidence="5" id="KW-0067">ATP-binding</keyword>
<evidence type="ECO:0000256" key="9">
    <source>
        <dbReference type="ARBA" id="ARBA00049360"/>
    </source>
</evidence>
<dbReference type="Proteomes" id="UP000273001">
    <property type="component" value="Chromosome"/>
</dbReference>
<dbReference type="Pfam" id="PF00122">
    <property type="entry name" value="E1-E2_ATPase"/>
    <property type="match status" value="1"/>
</dbReference>
<evidence type="ECO:0000256" key="2">
    <source>
        <dbReference type="ARBA" id="ARBA00005675"/>
    </source>
</evidence>
<comment type="catalytic activity">
    <reaction evidence="9">
        <text>ATP + H2O = ADP + phosphate + H(+)</text>
        <dbReference type="Rhea" id="RHEA:13065"/>
        <dbReference type="ChEBI" id="CHEBI:15377"/>
        <dbReference type="ChEBI" id="CHEBI:15378"/>
        <dbReference type="ChEBI" id="CHEBI:30616"/>
        <dbReference type="ChEBI" id="CHEBI:43474"/>
        <dbReference type="ChEBI" id="CHEBI:456216"/>
    </reaction>
</comment>
<feature type="domain" description="Cation-transporting P-type ATPase N-terminal" evidence="12">
    <location>
        <begin position="14"/>
        <end position="87"/>
    </location>
</feature>
<feature type="transmembrane region" description="Helical" evidence="11">
    <location>
        <begin position="928"/>
        <end position="948"/>
    </location>
</feature>
<evidence type="ECO:0000256" key="1">
    <source>
        <dbReference type="ARBA" id="ARBA00004651"/>
    </source>
</evidence>
<dbReference type="InterPro" id="IPR023214">
    <property type="entry name" value="HAD_sf"/>
</dbReference>
<dbReference type="PRINTS" id="PR00121">
    <property type="entry name" value="NAKATPASE"/>
</dbReference>
<keyword evidence="7 11" id="KW-1133">Transmembrane helix</keyword>